<dbReference type="InterPro" id="IPR036869">
    <property type="entry name" value="J_dom_sf"/>
</dbReference>
<comment type="caution">
    <text evidence="4">The sequence shown here is derived from an EMBL/GenBank/DDBJ whole genome shotgun (WGS) entry which is preliminary data.</text>
</comment>
<feature type="transmembrane region" description="Helical" evidence="2">
    <location>
        <begin position="240"/>
        <end position="260"/>
    </location>
</feature>
<keyword evidence="2" id="KW-0812">Transmembrane</keyword>
<dbReference type="Gene3D" id="1.10.287.110">
    <property type="entry name" value="DnaJ domain"/>
    <property type="match status" value="1"/>
</dbReference>
<dbReference type="GO" id="GO:0006620">
    <property type="term" value="P:post-translational protein targeting to endoplasmic reticulum membrane"/>
    <property type="evidence" value="ECO:0007669"/>
    <property type="project" value="TreeGrafter"/>
</dbReference>
<evidence type="ECO:0000313" key="4">
    <source>
        <dbReference type="EMBL" id="CAF1136333.1"/>
    </source>
</evidence>
<protein>
    <recommendedName>
        <fullName evidence="3">J domain-containing protein</fullName>
    </recommendedName>
</protein>
<dbReference type="PANTHER" id="PTHR24075:SF0">
    <property type="entry name" value="TRANSLOCATION PROTEIN SEC63 HOMOLOG"/>
    <property type="match status" value="1"/>
</dbReference>
<dbReference type="CDD" id="cd06257">
    <property type="entry name" value="DnaJ"/>
    <property type="match status" value="1"/>
</dbReference>
<gene>
    <name evidence="4" type="ORF">JYZ213_LOCUS23304</name>
</gene>
<feature type="domain" description="J" evidence="3">
    <location>
        <begin position="153"/>
        <end position="215"/>
    </location>
</feature>
<evidence type="ECO:0000259" key="3">
    <source>
        <dbReference type="PROSITE" id="PS50076"/>
    </source>
</evidence>
<organism evidence="4 5">
    <name type="scientific">Adineta steineri</name>
    <dbReference type="NCBI Taxonomy" id="433720"/>
    <lineage>
        <taxon>Eukaryota</taxon>
        <taxon>Metazoa</taxon>
        <taxon>Spiralia</taxon>
        <taxon>Gnathifera</taxon>
        <taxon>Rotifera</taxon>
        <taxon>Eurotatoria</taxon>
        <taxon>Bdelloidea</taxon>
        <taxon>Adinetida</taxon>
        <taxon>Adinetidae</taxon>
        <taxon>Adineta</taxon>
    </lineage>
</organism>
<evidence type="ECO:0000256" key="1">
    <source>
        <dbReference type="SAM" id="MobiDB-lite"/>
    </source>
</evidence>
<dbReference type="GO" id="GO:0006614">
    <property type="term" value="P:SRP-dependent cotranslational protein targeting to membrane"/>
    <property type="evidence" value="ECO:0007669"/>
    <property type="project" value="TreeGrafter"/>
</dbReference>
<dbReference type="AlphaFoldDB" id="A0A814RRN5"/>
<dbReference type="EMBL" id="CAJNOG010000273">
    <property type="protein sequence ID" value="CAF1136333.1"/>
    <property type="molecule type" value="Genomic_DNA"/>
</dbReference>
<proteinExistence type="predicted"/>
<feature type="region of interest" description="Disordered" evidence="1">
    <location>
        <begin position="21"/>
        <end position="46"/>
    </location>
</feature>
<dbReference type="SMART" id="SM00271">
    <property type="entry name" value="DnaJ"/>
    <property type="match status" value="1"/>
</dbReference>
<dbReference type="PROSITE" id="PS50076">
    <property type="entry name" value="DNAJ_2"/>
    <property type="match status" value="1"/>
</dbReference>
<dbReference type="InterPro" id="IPR001623">
    <property type="entry name" value="DnaJ_domain"/>
</dbReference>
<evidence type="ECO:0000313" key="5">
    <source>
        <dbReference type="Proteomes" id="UP000663845"/>
    </source>
</evidence>
<dbReference type="GO" id="GO:0008320">
    <property type="term" value="F:protein transmembrane transporter activity"/>
    <property type="evidence" value="ECO:0007669"/>
    <property type="project" value="TreeGrafter"/>
</dbReference>
<dbReference type="GO" id="GO:0031207">
    <property type="term" value="C:Sec62/Sec63 complex"/>
    <property type="evidence" value="ECO:0007669"/>
    <property type="project" value="TreeGrafter"/>
</dbReference>
<keyword evidence="2" id="KW-1133">Transmembrane helix</keyword>
<dbReference type="Pfam" id="PF00226">
    <property type="entry name" value="DnaJ"/>
    <property type="match status" value="1"/>
</dbReference>
<accession>A0A814RRN5</accession>
<dbReference type="SUPFAM" id="SSF46565">
    <property type="entry name" value="Chaperone J-domain"/>
    <property type="match status" value="1"/>
</dbReference>
<sequence length="261" mass="30193">MVQFINNPTYESLPNAKNLRDSLERASNRSQQPNAVPVNVPIPNPPTQQINDINQFEKSFTEFLSRDQKKRLFFSKLFIEPLNNVINGIPHKKVRLDNDYNNSNRITQQIIPSNQSSLISQLNDEFNLLPANIFSIELLPVSHVVKTIQLNDEYLSRKGLVLRYTSNSDIRHAYHELSKQHHPDQGGDPENFKKLVKAYKILTDETVKENWRMYGNPDGQKELHLGYALPSWFFDTKNSMFILCAYTSIFIIFALTCFLCC</sequence>
<dbReference type="GO" id="GO:0003723">
    <property type="term" value="F:RNA binding"/>
    <property type="evidence" value="ECO:0007669"/>
    <property type="project" value="TreeGrafter"/>
</dbReference>
<keyword evidence="2" id="KW-0472">Membrane</keyword>
<evidence type="ECO:0000256" key="2">
    <source>
        <dbReference type="SAM" id="Phobius"/>
    </source>
</evidence>
<dbReference type="PANTHER" id="PTHR24075">
    <property type="entry name" value="SEC63 DOMAIN-CONTAINING"/>
    <property type="match status" value="1"/>
</dbReference>
<name>A0A814RRN5_9BILA</name>
<dbReference type="Proteomes" id="UP000663845">
    <property type="component" value="Unassembled WGS sequence"/>
</dbReference>
<reference evidence="4" key="1">
    <citation type="submission" date="2021-02" db="EMBL/GenBank/DDBJ databases">
        <authorList>
            <person name="Nowell W R."/>
        </authorList>
    </citation>
    <scope>NUCLEOTIDE SEQUENCE</scope>
</reference>